<dbReference type="Gene3D" id="2.40.50.140">
    <property type="entry name" value="Nucleic acid-binding proteins"/>
    <property type="match status" value="3"/>
</dbReference>
<dbReference type="GO" id="GO:0010521">
    <property type="term" value="F:telomerase inhibitor activity"/>
    <property type="evidence" value="ECO:0007669"/>
    <property type="project" value="TreeGrafter"/>
</dbReference>
<reference evidence="14" key="2">
    <citation type="submission" date="2020-04" db="EMBL/GenBank/DDBJ databases">
        <authorList>
            <consortium name="NCBI Genome Project"/>
        </authorList>
    </citation>
    <scope>NUCLEOTIDE SEQUENCE</scope>
    <source>
        <strain evidence="14">CBS 781.70</strain>
    </source>
</reference>
<evidence type="ECO:0000313" key="13">
    <source>
        <dbReference type="Proteomes" id="UP000504638"/>
    </source>
</evidence>
<reference evidence="14" key="3">
    <citation type="submission" date="2025-04" db="UniProtKB">
        <authorList>
            <consortium name="RefSeq"/>
        </authorList>
    </citation>
    <scope>IDENTIFICATION</scope>
    <source>
        <strain evidence="14">CBS 781.70</strain>
    </source>
</reference>
<keyword evidence="6" id="KW-0779">Telomere</keyword>
<evidence type="ECO:0000313" key="12">
    <source>
        <dbReference type="EMBL" id="KAF1815222.1"/>
    </source>
</evidence>
<feature type="region of interest" description="Disordered" evidence="9">
    <location>
        <begin position="339"/>
        <end position="415"/>
    </location>
</feature>
<evidence type="ECO:0000256" key="7">
    <source>
        <dbReference type="ARBA" id="ARBA00023125"/>
    </source>
</evidence>
<dbReference type="InterPro" id="IPR011564">
    <property type="entry name" value="Telomer_end-bd_POT1/Cdc13"/>
</dbReference>
<feature type="domain" description="Telomeric single stranded DNA binding POT1/Cdc13" evidence="10">
    <location>
        <begin position="9"/>
        <end position="155"/>
    </location>
</feature>
<proteinExistence type="inferred from homology"/>
<dbReference type="InterPro" id="IPR012340">
    <property type="entry name" value="NA-bd_OB-fold"/>
</dbReference>
<dbReference type="InterPro" id="IPR028389">
    <property type="entry name" value="POT1"/>
</dbReference>
<sequence length="626" mass="69476">MEPQLPPHFLDLSNALSRAGSTVSVAGVCIYSTKEPKQSKGGDWFVTITINDPWLQANAFADVRVFGNFGELPRVTAGDICLCRLVMVTRYGNKALFSANRQAHVYLFPCSSIPSRTNRLAFARQGSVLDYTRHPPLLSDPTQEEKKFVLGLHDWNTSINIRSIEGFEPNGQQTGSVGQPKREKFALIKDMVPGTFYDMVGEVTKIFSMMDGPSLELVDYSGTTLPGNANSNGVREGDEYGYTSHGRQPAWSGAGGQRTIKVKLFDHHGRWASENVRVGDHILLQNIRTREGTWGMEARLHGDQQYRSGLNVHKIKPGTSHYPHLEALTKRKEEYLGYRAESPPPERSNNQRPPQNQTNVQTNPQSNAQTNGVSKKAKNRRRRRQLAKEAANSRTDSDSGKAPTSNPPPIAMHNQLIRCGHPDAPILSVSDITDHSHRTGGSATDALPMLNFNCRVRVRVIDFDPPNLEDFSRSLDDEAYNDAAPETDFDSDGDSVLCSPKCWEWAFRFLVEDALPVHAGAKAAQMELIVAGQDAEHLLQLDATDLRNNSTALAQLREKLFHLWGDLEEVKQKARQETSGGGAVERDVAATSRPFECCVKEYGVDVSPDGSGEWVRCHRIFKTTIS</sequence>
<dbReference type="GO" id="GO:0000783">
    <property type="term" value="C:nuclear telomere cap complex"/>
    <property type="evidence" value="ECO:0007669"/>
    <property type="project" value="TreeGrafter"/>
</dbReference>
<dbReference type="GO" id="GO:0098505">
    <property type="term" value="F:G-rich strand telomeric DNA binding"/>
    <property type="evidence" value="ECO:0007669"/>
    <property type="project" value="TreeGrafter"/>
</dbReference>
<evidence type="ECO:0000256" key="1">
    <source>
        <dbReference type="ARBA" id="ARBA00004123"/>
    </source>
</evidence>
<feature type="compositionally biased region" description="Basic residues" evidence="9">
    <location>
        <begin position="375"/>
        <end position="385"/>
    </location>
</feature>
<dbReference type="EMBL" id="ML975152">
    <property type="protein sequence ID" value="KAF1815222.1"/>
    <property type="molecule type" value="Genomic_DNA"/>
</dbReference>
<dbReference type="Proteomes" id="UP000504638">
    <property type="component" value="Unplaced"/>
</dbReference>
<keyword evidence="7" id="KW-0238">DNA-binding</keyword>
<keyword evidence="13" id="KW-1185">Reference proteome</keyword>
<dbReference type="OrthoDB" id="2186770at2759"/>
<evidence type="ECO:0000259" key="11">
    <source>
        <dbReference type="Pfam" id="PF16686"/>
    </source>
</evidence>
<feature type="domain" description="Protection of telomeres protein 1 ssDNA-binding" evidence="11">
    <location>
        <begin position="187"/>
        <end position="336"/>
    </location>
</feature>
<name>A0A6G1GB64_9PEZI</name>
<dbReference type="GO" id="GO:0032210">
    <property type="term" value="P:regulation of telomere maintenance via telomerase"/>
    <property type="evidence" value="ECO:0007669"/>
    <property type="project" value="TreeGrafter"/>
</dbReference>
<dbReference type="GeneID" id="54415265"/>
<dbReference type="PANTHER" id="PTHR14513">
    <property type="entry name" value="PROTECTION OF TELOMERES 1"/>
    <property type="match status" value="1"/>
</dbReference>
<keyword evidence="8" id="KW-0539">Nucleus</keyword>
<dbReference type="PANTHER" id="PTHR14513:SF0">
    <property type="entry name" value="PROTECTION OF TELOMERES PROTEIN 1"/>
    <property type="match status" value="1"/>
</dbReference>
<evidence type="ECO:0000256" key="6">
    <source>
        <dbReference type="ARBA" id="ARBA00022895"/>
    </source>
</evidence>
<evidence type="ECO:0000256" key="8">
    <source>
        <dbReference type="ARBA" id="ARBA00023242"/>
    </source>
</evidence>
<dbReference type="AlphaFoldDB" id="A0A6G1GB64"/>
<keyword evidence="5" id="KW-0158">Chromosome</keyword>
<dbReference type="Pfam" id="PF16686">
    <property type="entry name" value="POT1PC"/>
    <property type="match status" value="1"/>
</dbReference>
<dbReference type="Pfam" id="PF02765">
    <property type="entry name" value="POT1"/>
    <property type="match status" value="1"/>
</dbReference>
<comment type="similarity">
    <text evidence="3">Belongs to the telombin family.</text>
</comment>
<protein>
    <recommendedName>
        <fullName evidence="4">Protection of telomeres protein 1</fullName>
    </recommendedName>
</protein>
<reference evidence="12 14" key="1">
    <citation type="submission" date="2020-01" db="EMBL/GenBank/DDBJ databases">
        <authorList>
            <consortium name="DOE Joint Genome Institute"/>
            <person name="Haridas S."/>
            <person name="Albert R."/>
            <person name="Binder M."/>
            <person name="Bloem J."/>
            <person name="Labutti K."/>
            <person name="Salamov A."/>
            <person name="Andreopoulos B."/>
            <person name="Baker S.E."/>
            <person name="Barry K."/>
            <person name="Bills G."/>
            <person name="Bluhm B.H."/>
            <person name="Cannon C."/>
            <person name="Castanera R."/>
            <person name="Culley D.E."/>
            <person name="Daum C."/>
            <person name="Ezra D."/>
            <person name="Gonzalez J.B."/>
            <person name="Henrissat B."/>
            <person name="Kuo A."/>
            <person name="Liang C."/>
            <person name="Lipzen A."/>
            <person name="Lutzoni F."/>
            <person name="Magnuson J."/>
            <person name="Mondo S."/>
            <person name="Nolan M."/>
            <person name="Ohm R."/>
            <person name="Pangilinan J."/>
            <person name="Park H.-J."/>
            <person name="Ramirez L."/>
            <person name="Alfaro M."/>
            <person name="Sun H."/>
            <person name="Tritt A."/>
            <person name="Yoshinaga Y."/>
            <person name="Zwiers L.-H."/>
            <person name="Turgeon B.G."/>
            <person name="Goodwin S.B."/>
            <person name="Spatafora J.W."/>
            <person name="Crous P.W."/>
            <person name="Grigoriev I.V."/>
        </authorList>
    </citation>
    <scope>NUCLEOTIDE SEQUENCE</scope>
    <source>
        <strain evidence="12 14">CBS 781.70</strain>
    </source>
</reference>
<dbReference type="GO" id="GO:0016233">
    <property type="term" value="P:telomere capping"/>
    <property type="evidence" value="ECO:0007669"/>
    <property type="project" value="TreeGrafter"/>
</dbReference>
<dbReference type="RefSeq" id="XP_033536853.1">
    <property type="nucleotide sequence ID" value="XM_033674695.1"/>
</dbReference>
<feature type="compositionally biased region" description="Low complexity" evidence="9">
    <location>
        <begin position="347"/>
        <end position="367"/>
    </location>
</feature>
<dbReference type="SUPFAM" id="SSF50249">
    <property type="entry name" value="Nucleic acid-binding proteins"/>
    <property type="match status" value="2"/>
</dbReference>
<accession>A0A6G1GB64</accession>
<gene>
    <name evidence="12 14" type="ORF">P152DRAFT_249139</name>
</gene>
<evidence type="ECO:0000256" key="3">
    <source>
        <dbReference type="ARBA" id="ARBA00008442"/>
    </source>
</evidence>
<dbReference type="InterPro" id="IPR032042">
    <property type="entry name" value="POT1PC"/>
</dbReference>
<evidence type="ECO:0000256" key="9">
    <source>
        <dbReference type="SAM" id="MobiDB-lite"/>
    </source>
</evidence>
<evidence type="ECO:0000313" key="14">
    <source>
        <dbReference type="RefSeq" id="XP_033536853.1"/>
    </source>
</evidence>
<evidence type="ECO:0000256" key="2">
    <source>
        <dbReference type="ARBA" id="ARBA00004574"/>
    </source>
</evidence>
<comment type="subcellular location">
    <subcellularLocation>
        <location evidence="2">Chromosome</location>
        <location evidence="2">Telomere</location>
    </subcellularLocation>
    <subcellularLocation>
        <location evidence="1">Nucleus</location>
    </subcellularLocation>
</comment>
<evidence type="ECO:0000256" key="5">
    <source>
        <dbReference type="ARBA" id="ARBA00022454"/>
    </source>
</evidence>
<organism evidence="12">
    <name type="scientific">Eremomyces bilateralis CBS 781.70</name>
    <dbReference type="NCBI Taxonomy" id="1392243"/>
    <lineage>
        <taxon>Eukaryota</taxon>
        <taxon>Fungi</taxon>
        <taxon>Dikarya</taxon>
        <taxon>Ascomycota</taxon>
        <taxon>Pezizomycotina</taxon>
        <taxon>Dothideomycetes</taxon>
        <taxon>Dothideomycetes incertae sedis</taxon>
        <taxon>Eremomycetales</taxon>
        <taxon>Eremomycetaceae</taxon>
        <taxon>Eremomyces</taxon>
    </lineage>
</organism>
<evidence type="ECO:0000259" key="10">
    <source>
        <dbReference type="Pfam" id="PF02765"/>
    </source>
</evidence>
<evidence type="ECO:0000256" key="4">
    <source>
        <dbReference type="ARBA" id="ARBA00015253"/>
    </source>
</evidence>